<dbReference type="GO" id="GO:0005102">
    <property type="term" value="F:signaling receptor binding"/>
    <property type="evidence" value="ECO:0007669"/>
    <property type="project" value="TreeGrafter"/>
</dbReference>
<dbReference type="GO" id="GO:0016324">
    <property type="term" value="C:apical plasma membrane"/>
    <property type="evidence" value="ECO:0007669"/>
    <property type="project" value="TreeGrafter"/>
</dbReference>
<evidence type="ECO:0000259" key="2">
    <source>
        <dbReference type="PROSITE" id="PS50106"/>
    </source>
</evidence>
<keyword evidence="4" id="KW-1185">Reference proteome</keyword>
<dbReference type="Ensembl" id="ENSMALT00000029852.1">
    <property type="protein sequence ID" value="ENSMALP00000029327.1"/>
    <property type="gene ID" value="ENSMALG00000020229.1"/>
</dbReference>
<sequence>METRSSRTDYPSLTGVNYGCFRHWVPPGGEVEYTELDQRVVPRLCHLKRLEGQSFGFYLQVDQRGRGLEIRDVEPWSPADHSGLTDGDRVLEVNEEYNLGTLRFVMLCSYRPWNY</sequence>
<dbReference type="PROSITE" id="PS50106">
    <property type="entry name" value="PDZ"/>
    <property type="match status" value="1"/>
</dbReference>
<dbReference type="Gene3D" id="2.30.42.10">
    <property type="match status" value="1"/>
</dbReference>
<evidence type="ECO:0000256" key="1">
    <source>
        <dbReference type="ARBA" id="ARBA00022737"/>
    </source>
</evidence>
<keyword evidence="1" id="KW-0677">Repeat</keyword>
<dbReference type="AlphaFoldDB" id="A0A3Q3R921"/>
<dbReference type="InterPro" id="IPR051067">
    <property type="entry name" value="NHER"/>
</dbReference>
<dbReference type="SUPFAM" id="SSF50156">
    <property type="entry name" value="PDZ domain-like"/>
    <property type="match status" value="1"/>
</dbReference>
<evidence type="ECO:0000313" key="3">
    <source>
        <dbReference type="Ensembl" id="ENSMALP00000029327.1"/>
    </source>
</evidence>
<organism evidence="3 4">
    <name type="scientific">Monopterus albus</name>
    <name type="common">Swamp eel</name>
    <dbReference type="NCBI Taxonomy" id="43700"/>
    <lineage>
        <taxon>Eukaryota</taxon>
        <taxon>Metazoa</taxon>
        <taxon>Chordata</taxon>
        <taxon>Craniata</taxon>
        <taxon>Vertebrata</taxon>
        <taxon>Euteleostomi</taxon>
        <taxon>Actinopterygii</taxon>
        <taxon>Neopterygii</taxon>
        <taxon>Teleostei</taxon>
        <taxon>Neoteleostei</taxon>
        <taxon>Acanthomorphata</taxon>
        <taxon>Anabantaria</taxon>
        <taxon>Synbranchiformes</taxon>
        <taxon>Synbranchidae</taxon>
        <taxon>Monopterus</taxon>
    </lineage>
</organism>
<dbReference type="GO" id="GO:0043495">
    <property type="term" value="F:protein-membrane adaptor activity"/>
    <property type="evidence" value="ECO:0007669"/>
    <property type="project" value="TreeGrafter"/>
</dbReference>
<dbReference type="GO" id="GO:0072659">
    <property type="term" value="P:protein localization to plasma membrane"/>
    <property type="evidence" value="ECO:0007669"/>
    <property type="project" value="TreeGrafter"/>
</dbReference>
<dbReference type="Proteomes" id="UP000261600">
    <property type="component" value="Unplaced"/>
</dbReference>
<reference evidence="3" key="2">
    <citation type="submission" date="2025-09" db="UniProtKB">
        <authorList>
            <consortium name="Ensembl"/>
        </authorList>
    </citation>
    <scope>IDENTIFICATION</scope>
</reference>
<accession>A0A3Q3R921</accession>
<evidence type="ECO:0000313" key="4">
    <source>
        <dbReference type="Proteomes" id="UP000261600"/>
    </source>
</evidence>
<dbReference type="PANTHER" id="PTHR14191:SF3">
    <property type="entry name" value="NA(+)_H(+) EXCHANGE REGULATORY COFACTOR-LIKE PROTEIN NRFL-1"/>
    <property type="match status" value="1"/>
</dbReference>
<dbReference type="PANTHER" id="PTHR14191">
    <property type="entry name" value="PDZ DOMAIN CONTAINING PROTEIN"/>
    <property type="match status" value="1"/>
</dbReference>
<reference evidence="3" key="1">
    <citation type="submission" date="2025-08" db="UniProtKB">
        <authorList>
            <consortium name="Ensembl"/>
        </authorList>
    </citation>
    <scope>IDENTIFICATION</scope>
</reference>
<dbReference type="InterPro" id="IPR001478">
    <property type="entry name" value="PDZ"/>
</dbReference>
<feature type="domain" description="PDZ" evidence="2">
    <location>
        <begin position="44"/>
        <end position="94"/>
    </location>
</feature>
<dbReference type="InterPro" id="IPR036034">
    <property type="entry name" value="PDZ_sf"/>
</dbReference>
<protein>
    <recommendedName>
        <fullName evidence="2">PDZ domain-containing protein</fullName>
    </recommendedName>
</protein>
<dbReference type="Pfam" id="PF00595">
    <property type="entry name" value="PDZ"/>
    <property type="match status" value="1"/>
</dbReference>
<proteinExistence type="predicted"/>
<name>A0A3Q3R921_MONAL</name>